<reference evidence="1" key="1">
    <citation type="submission" date="2014-09" db="EMBL/GenBank/DDBJ databases">
        <authorList>
            <person name="Magalhaes I.L.F."/>
            <person name="Oliveira U."/>
            <person name="Santos F.R."/>
            <person name="Vidigal T.H.D.A."/>
            <person name="Brescovit A.D."/>
            <person name="Santos A.J."/>
        </authorList>
    </citation>
    <scope>NUCLEOTIDE SEQUENCE</scope>
    <source>
        <tissue evidence="1">Shoot tissue taken approximately 20 cm above the soil surface</tissue>
    </source>
</reference>
<protein>
    <submittedName>
        <fullName evidence="1">Uncharacterized protein</fullName>
    </submittedName>
</protein>
<reference evidence="1" key="2">
    <citation type="journal article" date="2015" name="Data Brief">
        <title>Shoot transcriptome of the giant reed, Arundo donax.</title>
        <authorList>
            <person name="Barrero R.A."/>
            <person name="Guerrero F.D."/>
            <person name="Moolhuijzen P."/>
            <person name="Goolsby J.A."/>
            <person name="Tidwell J."/>
            <person name="Bellgard S.E."/>
            <person name="Bellgard M.I."/>
        </authorList>
    </citation>
    <scope>NUCLEOTIDE SEQUENCE</scope>
    <source>
        <tissue evidence="1">Shoot tissue taken approximately 20 cm above the soil surface</tissue>
    </source>
</reference>
<accession>A0A0A9HW91</accession>
<proteinExistence type="predicted"/>
<dbReference type="EMBL" id="GBRH01158765">
    <property type="protein sequence ID" value="JAE39131.1"/>
    <property type="molecule type" value="Transcribed_RNA"/>
</dbReference>
<name>A0A0A9HW91_ARUDO</name>
<organism evidence="1">
    <name type="scientific">Arundo donax</name>
    <name type="common">Giant reed</name>
    <name type="synonym">Donax arundinaceus</name>
    <dbReference type="NCBI Taxonomy" id="35708"/>
    <lineage>
        <taxon>Eukaryota</taxon>
        <taxon>Viridiplantae</taxon>
        <taxon>Streptophyta</taxon>
        <taxon>Embryophyta</taxon>
        <taxon>Tracheophyta</taxon>
        <taxon>Spermatophyta</taxon>
        <taxon>Magnoliopsida</taxon>
        <taxon>Liliopsida</taxon>
        <taxon>Poales</taxon>
        <taxon>Poaceae</taxon>
        <taxon>PACMAD clade</taxon>
        <taxon>Arundinoideae</taxon>
        <taxon>Arundineae</taxon>
        <taxon>Arundo</taxon>
    </lineage>
</organism>
<dbReference type="AlphaFoldDB" id="A0A0A9HW91"/>
<dbReference type="PROSITE" id="PS51257">
    <property type="entry name" value="PROKAR_LIPOPROTEIN"/>
    <property type="match status" value="1"/>
</dbReference>
<sequence>MHKEWLVKGCSYSNLISGFSCIS</sequence>
<evidence type="ECO:0000313" key="1">
    <source>
        <dbReference type="EMBL" id="JAE39131.1"/>
    </source>
</evidence>